<dbReference type="AlphaFoldDB" id="A0A2B7YAQ8"/>
<feature type="compositionally biased region" description="Basic and acidic residues" evidence="1">
    <location>
        <begin position="45"/>
        <end position="79"/>
    </location>
</feature>
<reference evidence="2 3" key="1">
    <citation type="submission" date="2017-10" db="EMBL/GenBank/DDBJ databases">
        <title>Comparative genomics in systemic dimorphic fungi from Ajellomycetaceae.</title>
        <authorList>
            <person name="Munoz J.F."/>
            <person name="Mcewen J.G."/>
            <person name="Clay O.K."/>
            <person name="Cuomo C.A."/>
        </authorList>
    </citation>
    <scope>NUCLEOTIDE SEQUENCE [LARGE SCALE GENOMIC DNA]</scope>
    <source>
        <strain evidence="2 3">UAMH5409</strain>
    </source>
</reference>
<name>A0A2B7YAQ8_9EURO</name>
<feature type="region of interest" description="Disordered" evidence="1">
    <location>
        <begin position="45"/>
        <end position="206"/>
    </location>
</feature>
<dbReference type="EMBL" id="PDNB01000007">
    <property type="protein sequence ID" value="PGH17952.1"/>
    <property type="molecule type" value="Genomic_DNA"/>
</dbReference>
<organism evidence="2 3">
    <name type="scientific">Helicocarpus griseus UAMH5409</name>
    <dbReference type="NCBI Taxonomy" id="1447875"/>
    <lineage>
        <taxon>Eukaryota</taxon>
        <taxon>Fungi</taxon>
        <taxon>Dikarya</taxon>
        <taxon>Ascomycota</taxon>
        <taxon>Pezizomycotina</taxon>
        <taxon>Eurotiomycetes</taxon>
        <taxon>Eurotiomycetidae</taxon>
        <taxon>Onygenales</taxon>
        <taxon>Ajellomycetaceae</taxon>
        <taxon>Helicocarpus</taxon>
    </lineage>
</organism>
<evidence type="ECO:0000313" key="3">
    <source>
        <dbReference type="Proteomes" id="UP000223968"/>
    </source>
</evidence>
<dbReference type="Proteomes" id="UP000223968">
    <property type="component" value="Unassembled WGS sequence"/>
</dbReference>
<dbReference type="OrthoDB" id="4181059at2759"/>
<protein>
    <submittedName>
        <fullName evidence="2">Uncharacterized protein</fullName>
    </submittedName>
</protein>
<accession>A0A2B7YAQ8</accession>
<feature type="compositionally biased region" description="Basic and acidic residues" evidence="1">
    <location>
        <begin position="144"/>
        <end position="156"/>
    </location>
</feature>
<proteinExistence type="predicted"/>
<keyword evidence="3" id="KW-1185">Reference proteome</keyword>
<feature type="compositionally biased region" description="Acidic residues" evidence="1">
    <location>
        <begin position="157"/>
        <end position="170"/>
    </location>
</feature>
<feature type="compositionally biased region" description="Polar residues" evidence="1">
    <location>
        <begin position="103"/>
        <end position="117"/>
    </location>
</feature>
<comment type="caution">
    <text evidence="2">The sequence shown here is derived from an EMBL/GenBank/DDBJ whole genome shotgun (WGS) entry which is preliminary data.</text>
</comment>
<sequence length="403" mass="44534">MGRKRCESESPPLPPIEYMSHNRRAMFGDPPSAYMAAVIARCEREQRKKREQARLENEQKSQNEEELPRKRRDSVKETDSYLTPAENDHLVWPGSGASVTKAYHSSGTSQSHFGDSESNGESDERSEVDSVGQANDGSEGSGEDLQHSEDSEYREDQSEEGTEADSEDHDNENVLLRGKVQHSSQTTASEEDDEEEDTGKVSEAQNKNDILVNKALCAPCPMQLDDASSPANLLLPSSNIVFHNNQTQHLPADPVTFAISNQSSPDMFSVPGTIFVDPIDFDDDRARSFAHSLARHCATLGSQNDSVVGNENIPPAHATFQNESPRSVPDVYNPVAENENVGSPGHALPALYEISAGMAFSIDPESNMEATANWTHPFYDEDGHGSVYHPSEFSELNYQELYW</sequence>
<gene>
    <name evidence="2" type="ORF">AJ79_00851</name>
</gene>
<evidence type="ECO:0000313" key="2">
    <source>
        <dbReference type="EMBL" id="PGH17952.1"/>
    </source>
</evidence>
<evidence type="ECO:0000256" key="1">
    <source>
        <dbReference type="SAM" id="MobiDB-lite"/>
    </source>
</evidence>